<sequence>MKKLKWRFTCRRKGYSLIELVLSIAMLLIIGMVLTSILGISQKALNKTYINQNVNSDLSYALEYIKDEIESSDYYTNIGSKIYFIKEFQGKYIYINYGKMNGKLYRFASTEKNLTKFDLLEAKGKNALTENIKDFRISDEGNYFSVYLNYNDLDKINFKIAKRIQFYE</sequence>
<dbReference type="RefSeq" id="WP_332086516.1">
    <property type="nucleotide sequence ID" value="NZ_JARBCY010000006.1"/>
</dbReference>
<keyword evidence="3" id="KW-1185">Reference proteome</keyword>
<keyword evidence="1" id="KW-0812">Transmembrane</keyword>
<name>A0ABU7X799_9FIRM</name>
<protein>
    <submittedName>
        <fullName evidence="2">Prepilin-type cleavage/methylation domain-containing protein</fullName>
    </submittedName>
</protein>
<accession>A0ABU7X799</accession>
<evidence type="ECO:0000313" key="3">
    <source>
        <dbReference type="Proteomes" id="UP001328425"/>
    </source>
</evidence>
<evidence type="ECO:0000313" key="2">
    <source>
        <dbReference type="EMBL" id="MEF3317139.1"/>
    </source>
</evidence>
<dbReference type="PROSITE" id="PS00409">
    <property type="entry name" value="PROKAR_NTER_METHYL"/>
    <property type="match status" value="1"/>
</dbReference>
<dbReference type="InterPro" id="IPR012902">
    <property type="entry name" value="N_methyl_site"/>
</dbReference>
<keyword evidence="1" id="KW-0472">Membrane</keyword>
<organism evidence="2 3">
    <name type="scientific">Peptoniphilus grossensis</name>
    <dbReference type="NCBI Taxonomy" id="1465756"/>
    <lineage>
        <taxon>Bacteria</taxon>
        <taxon>Bacillati</taxon>
        <taxon>Bacillota</taxon>
        <taxon>Tissierellia</taxon>
        <taxon>Tissierellales</taxon>
        <taxon>Peptoniphilaceae</taxon>
        <taxon>Peptoniphilus</taxon>
    </lineage>
</organism>
<proteinExistence type="predicted"/>
<dbReference type="Proteomes" id="UP001328425">
    <property type="component" value="Unassembled WGS sequence"/>
</dbReference>
<feature type="transmembrane region" description="Helical" evidence="1">
    <location>
        <begin position="20"/>
        <end position="40"/>
    </location>
</feature>
<gene>
    <name evidence="2" type="ORF">PV361_00285</name>
</gene>
<comment type="caution">
    <text evidence="2">The sequence shown here is derived from an EMBL/GenBank/DDBJ whole genome shotgun (WGS) entry which is preliminary data.</text>
</comment>
<dbReference type="EMBL" id="JARBCY010000006">
    <property type="protein sequence ID" value="MEF3317139.1"/>
    <property type="molecule type" value="Genomic_DNA"/>
</dbReference>
<keyword evidence="1" id="KW-1133">Transmembrane helix</keyword>
<evidence type="ECO:0000256" key="1">
    <source>
        <dbReference type="SAM" id="Phobius"/>
    </source>
</evidence>
<reference evidence="2 3" key="1">
    <citation type="submission" date="2022-11" db="EMBL/GenBank/DDBJ databases">
        <title>The First Case of Preauricular Fistular Abscess Caused by Peptoniphilus grossensis.</title>
        <authorList>
            <person name="Byun J.-H."/>
        </authorList>
    </citation>
    <scope>NUCLEOTIDE SEQUENCE [LARGE SCALE GENOMIC DNA]</scope>
    <source>
        <strain evidence="2 3">GYB008</strain>
    </source>
</reference>